<proteinExistence type="predicted"/>
<dbReference type="RefSeq" id="WP_056942870.1">
    <property type="nucleotide sequence ID" value="NZ_AZCX01000009.1"/>
</dbReference>
<keyword evidence="3" id="KW-1185">Reference proteome</keyword>
<keyword evidence="1" id="KW-1133">Transmembrane helix</keyword>
<accession>A0A0R1HLW9</accession>
<dbReference type="AlphaFoldDB" id="A0A0R1HLW9"/>
<dbReference type="EMBL" id="AZCX01000009">
    <property type="protein sequence ID" value="KRK47355.1"/>
    <property type="molecule type" value="Genomic_DNA"/>
</dbReference>
<evidence type="ECO:0000313" key="2">
    <source>
        <dbReference type="EMBL" id="KRK47355.1"/>
    </source>
</evidence>
<keyword evidence="1" id="KW-0472">Membrane</keyword>
<comment type="caution">
    <text evidence="2">The sequence shown here is derived from an EMBL/GenBank/DDBJ whole genome shotgun (WGS) entry which is preliminary data.</text>
</comment>
<dbReference type="OrthoDB" id="2317379at2"/>
<sequence>MSEILSWIQWLDKNGVIAFLGTALFVAYKLLHPIAQAKLQDETSSIKVRTLQIADDLAATIVPELALMSTLSNEERKAEAIKFINRKLSLLDLQLTEETVSAKVEKAYQEFKDTPLKSRS</sequence>
<dbReference type="Proteomes" id="UP000050911">
    <property type="component" value="Unassembled WGS sequence"/>
</dbReference>
<name>A0A0R1HLW9_9LACO</name>
<gene>
    <name evidence="2" type="ORF">FC96_GL002474</name>
</gene>
<evidence type="ECO:0000256" key="1">
    <source>
        <dbReference type="SAM" id="Phobius"/>
    </source>
</evidence>
<organism evidence="2 3">
    <name type="scientific">Secundilactobacillus kimchicus JCM 15530</name>
    <dbReference type="NCBI Taxonomy" id="1302272"/>
    <lineage>
        <taxon>Bacteria</taxon>
        <taxon>Bacillati</taxon>
        <taxon>Bacillota</taxon>
        <taxon>Bacilli</taxon>
        <taxon>Lactobacillales</taxon>
        <taxon>Lactobacillaceae</taxon>
        <taxon>Secundilactobacillus</taxon>
    </lineage>
</organism>
<feature type="transmembrane region" description="Helical" evidence="1">
    <location>
        <begin position="15"/>
        <end position="31"/>
    </location>
</feature>
<evidence type="ECO:0000313" key="3">
    <source>
        <dbReference type="Proteomes" id="UP000050911"/>
    </source>
</evidence>
<evidence type="ECO:0008006" key="4">
    <source>
        <dbReference type="Google" id="ProtNLM"/>
    </source>
</evidence>
<protein>
    <recommendedName>
        <fullName evidence="4">Phage holin, LL-H family</fullName>
    </recommendedName>
</protein>
<dbReference type="PATRIC" id="fig|1302272.5.peg.2523"/>
<keyword evidence="1" id="KW-0812">Transmembrane</keyword>
<reference evidence="2 3" key="1">
    <citation type="journal article" date="2015" name="Genome Announc.">
        <title>Expanding the biotechnology potential of lactobacilli through comparative genomics of 213 strains and associated genera.</title>
        <authorList>
            <person name="Sun Z."/>
            <person name="Harris H.M."/>
            <person name="McCann A."/>
            <person name="Guo C."/>
            <person name="Argimon S."/>
            <person name="Zhang W."/>
            <person name="Yang X."/>
            <person name="Jeffery I.B."/>
            <person name="Cooney J.C."/>
            <person name="Kagawa T.F."/>
            <person name="Liu W."/>
            <person name="Song Y."/>
            <person name="Salvetti E."/>
            <person name="Wrobel A."/>
            <person name="Rasinkangas P."/>
            <person name="Parkhill J."/>
            <person name="Rea M.C."/>
            <person name="O'Sullivan O."/>
            <person name="Ritari J."/>
            <person name="Douillard F.P."/>
            <person name="Paul Ross R."/>
            <person name="Yang R."/>
            <person name="Briner A.E."/>
            <person name="Felis G.E."/>
            <person name="de Vos W.M."/>
            <person name="Barrangou R."/>
            <person name="Klaenhammer T.R."/>
            <person name="Caufield P.W."/>
            <person name="Cui Y."/>
            <person name="Zhang H."/>
            <person name="O'Toole P.W."/>
        </authorList>
    </citation>
    <scope>NUCLEOTIDE SEQUENCE [LARGE SCALE GENOMIC DNA]</scope>
    <source>
        <strain evidence="2 3">JCM 15530</strain>
    </source>
</reference>